<dbReference type="NCBIfam" id="TIGR04057">
    <property type="entry name" value="SusC_RagA_signa"/>
    <property type="match status" value="1"/>
</dbReference>
<dbReference type="Gene3D" id="2.40.170.20">
    <property type="entry name" value="TonB-dependent receptor, beta-barrel domain"/>
    <property type="match status" value="1"/>
</dbReference>
<dbReference type="NCBIfam" id="TIGR04056">
    <property type="entry name" value="OMP_RagA_SusC"/>
    <property type="match status" value="1"/>
</dbReference>
<dbReference type="InterPro" id="IPR036942">
    <property type="entry name" value="Beta-barrel_TonB_sf"/>
</dbReference>
<dbReference type="InterPro" id="IPR023997">
    <property type="entry name" value="TonB-dep_OMP_SusC/RagA_CS"/>
</dbReference>
<keyword evidence="5 7" id="KW-0472">Membrane</keyword>
<dbReference type="Proteomes" id="UP000597338">
    <property type="component" value="Unassembled WGS sequence"/>
</dbReference>
<dbReference type="PROSITE" id="PS00018">
    <property type="entry name" value="EF_HAND_1"/>
    <property type="match status" value="1"/>
</dbReference>
<protein>
    <submittedName>
        <fullName evidence="9">SusC/RagA family TonB-linked outer membrane protein</fullName>
    </submittedName>
</protein>
<keyword evidence="10" id="KW-1185">Reference proteome</keyword>
<name>A0ABQ1L104_9SPHI</name>
<keyword evidence="2 7" id="KW-0813">Transport</keyword>
<dbReference type="Gene3D" id="2.170.130.10">
    <property type="entry name" value="TonB-dependent receptor, plug domain"/>
    <property type="match status" value="1"/>
</dbReference>
<dbReference type="SUPFAM" id="SSF56935">
    <property type="entry name" value="Porins"/>
    <property type="match status" value="1"/>
</dbReference>
<gene>
    <name evidence="9" type="ORF">GCM10011386_01360</name>
</gene>
<evidence type="ECO:0000259" key="8">
    <source>
        <dbReference type="Pfam" id="PF07715"/>
    </source>
</evidence>
<keyword evidence="6 7" id="KW-0998">Cell outer membrane</keyword>
<sequence length="968" mass="106699">MKTDIEGKFLVEADSKQDSLIISFVGYITYALVIGDQRDFVIQLEIDEEQQKLDEVVVVGFGTQKKTTMVGAVSSVSVGEIRKVSTPSLSNTIGGKIAGVITRQASGEPGYDAASVYIRGIASISGGRNPLVIVDGVERELQTYWNTINIEEIADFTVLKDATATAVYGNRGANGVIVITTKRGAVGKPRVTFRSEFATVSPLRVPKVIDAYEYASLHNEALANIGEAPRYTSEELNKFKDGSDPYIYPNVDWYDVVLKKNTKQTINNLGVSGGTEYVKYYVNLGYTLQEGIYNESSLNNFKTNALLNRYQFRSNVDMQLAPDFTLNLGLSGIVSGTNYPGVGTQSAFAIMELVTPLMYPLTNPDGSAPGAIGVDGAVNPYTLLTQMGYTKQFYNTLVSNLNFKWDLSSWLPGLAVRGLVAYDVVDITQNIRTKSPETYHYTRDVATGEDIYTLVSSESALGYGLANENYKTLYGDLSITYDKAIGAHSLSALLLGNKREFTNVNAGSSIANLPERRQGLVGRLTYNYDMRYLLELNAGYNGSENFPKGKQYGLFPSVGAGWVVSNEHFWNKSIVNMLKLRASYGLVGNDQIGGGRFLFLSSYNKSAAGYVYGLNQNNSIGGKSEGSVGNLNVTWEKAYKSNVGADIELFNSAVSFQGDYFYELRKDQLLRRSSVPWYSGYPTGVIPYGNIGTTSNWGVEGSLQVRKTTGSGFYYSFLGNFTYTKNKVIENDVPYIYEHQNPRGHAIGASSGYIATGFFRDEADIANSPSQSIFGTYGPGDIKYQDLNENGRIDLEDITFFGEYGPEPLVMYGFGTTLAWKGFDASVFFTGAANRDFFYGAGWPMRPFFAGVGKYNVLREYYDNRWVPGENNADAIYPAIRAASENNYISSSLWRKNGNYLRIKNAEVGYTFDSHITSRVGVSNLRLFVQGTNLHTWDHIKAIDPESNYGTGAHPISRNINFGINVIF</sequence>
<dbReference type="InterPro" id="IPR012910">
    <property type="entry name" value="Plug_dom"/>
</dbReference>
<evidence type="ECO:0000313" key="9">
    <source>
        <dbReference type="EMBL" id="GGC13435.1"/>
    </source>
</evidence>
<evidence type="ECO:0000256" key="6">
    <source>
        <dbReference type="ARBA" id="ARBA00023237"/>
    </source>
</evidence>
<evidence type="ECO:0000256" key="4">
    <source>
        <dbReference type="ARBA" id="ARBA00022692"/>
    </source>
</evidence>
<dbReference type="InterPro" id="IPR023996">
    <property type="entry name" value="TonB-dep_OMP_SusC/RagA"/>
</dbReference>
<organism evidence="9 10">
    <name type="scientific">Parapedobacter defluvii</name>
    <dbReference type="NCBI Taxonomy" id="2045106"/>
    <lineage>
        <taxon>Bacteria</taxon>
        <taxon>Pseudomonadati</taxon>
        <taxon>Bacteroidota</taxon>
        <taxon>Sphingobacteriia</taxon>
        <taxon>Sphingobacteriales</taxon>
        <taxon>Sphingobacteriaceae</taxon>
        <taxon>Parapedobacter</taxon>
    </lineage>
</organism>
<evidence type="ECO:0000256" key="2">
    <source>
        <dbReference type="ARBA" id="ARBA00022448"/>
    </source>
</evidence>
<reference evidence="10" key="1">
    <citation type="journal article" date="2019" name="Int. J. Syst. Evol. Microbiol.">
        <title>The Global Catalogue of Microorganisms (GCM) 10K type strain sequencing project: providing services to taxonomists for standard genome sequencing and annotation.</title>
        <authorList>
            <consortium name="The Broad Institute Genomics Platform"/>
            <consortium name="The Broad Institute Genome Sequencing Center for Infectious Disease"/>
            <person name="Wu L."/>
            <person name="Ma J."/>
        </authorList>
    </citation>
    <scope>NUCLEOTIDE SEQUENCE [LARGE SCALE GENOMIC DNA]</scope>
    <source>
        <strain evidence="10">CGMCC 1.15342</strain>
    </source>
</reference>
<evidence type="ECO:0000256" key="7">
    <source>
        <dbReference type="PROSITE-ProRule" id="PRU01360"/>
    </source>
</evidence>
<evidence type="ECO:0000256" key="5">
    <source>
        <dbReference type="ARBA" id="ARBA00023136"/>
    </source>
</evidence>
<evidence type="ECO:0000313" key="10">
    <source>
        <dbReference type="Proteomes" id="UP000597338"/>
    </source>
</evidence>
<keyword evidence="3 7" id="KW-1134">Transmembrane beta strand</keyword>
<comment type="similarity">
    <text evidence="7">Belongs to the TonB-dependent receptor family.</text>
</comment>
<dbReference type="InterPro" id="IPR039426">
    <property type="entry name" value="TonB-dep_rcpt-like"/>
</dbReference>
<evidence type="ECO:0000256" key="1">
    <source>
        <dbReference type="ARBA" id="ARBA00004571"/>
    </source>
</evidence>
<dbReference type="Pfam" id="PF07715">
    <property type="entry name" value="Plug"/>
    <property type="match status" value="1"/>
</dbReference>
<accession>A0ABQ1L104</accession>
<feature type="domain" description="TonB-dependent receptor plug" evidence="8">
    <location>
        <begin position="68"/>
        <end position="176"/>
    </location>
</feature>
<comment type="caution">
    <text evidence="9">The sequence shown here is derived from an EMBL/GenBank/DDBJ whole genome shotgun (WGS) entry which is preliminary data.</text>
</comment>
<dbReference type="InterPro" id="IPR037066">
    <property type="entry name" value="Plug_dom_sf"/>
</dbReference>
<evidence type="ECO:0000256" key="3">
    <source>
        <dbReference type="ARBA" id="ARBA00022452"/>
    </source>
</evidence>
<comment type="subcellular location">
    <subcellularLocation>
        <location evidence="1 7">Cell outer membrane</location>
        <topology evidence="1 7">Multi-pass membrane protein</topology>
    </subcellularLocation>
</comment>
<dbReference type="InterPro" id="IPR018247">
    <property type="entry name" value="EF_Hand_1_Ca_BS"/>
</dbReference>
<proteinExistence type="inferred from homology"/>
<dbReference type="EMBL" id="BMIK01000001">
    <property type="protein sequence ID" value="GGC13435.1"/>
    <property type="molecule type" value="Genomic_DNA"/>
</dbReference>
<dbReference type="PROSITE" id="PS52016">
    <property type="entry name" value="TONB_DEPENDENT_REC_3"/>
    <property type="match status" value="1"/>
</dbReference>
<keyword evidence="4 7" id="KW-0812">Transmembrane</keyword>